<dbReference type="GO" id="GO:0005737">
    <property type="term" value="C:cytoplasm"/>
    <property type="evidence" value="ECO:0007669"/>
    <property type="project" value="TreeGrafter"/>
</dbReference>
<dbReference type="Proteomes" id="UP000181980">
    <property type="component" value="Unassembled WGS sequence"/>
</dbReference>
<accession>A0A1H5PQJ5</accession>
<dbReference type="PANTHER" id="PTHR48079">
    <property type="entry name" value="PROTEIN YEEZ"/>
    <property type="match status" value="1"/>
</dbReference>
<evidence type="ECO:0000259" key="1">
    <source>
        <dbReference type="Pfam" id="PF01370"/>
    </source>
</evidence>
<dbReference type="InterPro" id="IPR051783">
    <property type="entry name" value="NAD(P)-dependent_oxidoreduct"/>
</dbReference>
<keyword evidence="3" id="KW-1185">Reference proteome</keyword>
<dbReference type="EMBL" id="FNUC01000004">
    <property type="protein sequence ID" value="SEF16193.1"/>
    <property type="molecule type" value="Genomic_DNA"/>
</dbReference>
<dbReference type="AlphaFoldDB" id="A0A1H5PQJ5"/>
<name>A0A1H5PQJ5_9ACTN</name>
<protein>
    <submittedName>
        <fullName evidence="2">Nucleoside-diphosphate-sugar epimerase</fullName>
    </submittedName>
</protein>
<dbReference type="OrthoDB" id="9787292at2"/>
<sequence>MRVFLAGATGALGRSLVPLLIQAGHEVTGTTRSAAKVADLNAAGAEGVVMDGLDAQSVAAAVRTARPDVIVHQQSALSDQSGNLKRFDRDFATTNRLRIEGTDHLLAVARETGVTRFVAQSFTGWPNARSGGPVKTEDDPLEPNPESACSQTLRGIQYLERVTTGTPGIDGLALRYGSFYGNGTGLTSEKFAGLLRKRQLPIVGGGTAVWSVAHIDDAAQATLAAIEGGAPGIYNIVDDDPAPAADVLTTLAAAFGAKPPRRLPTWLARPLIGDFGVAFMTTLRGSSNAKAKRELGWKPGHPSWRQGFYER</sequence>
<dbReference type="Gene3D" id="3.40.50.720">
    <property type="entry name" value="NAD(P)-binding Rossmann-like Domain"/>
    <property type="match status" value="1"/>
</dbReference>
<dbReference type="PANTHER" id="PTHR48079:SF6">
    <property type="entry name" value="NAD(P)-BINDING DOMAIN-CONTAINING PROTEIN-RELATED"/>
    <property type="match status" value="1"/>
</dbReference>
<evidence type="ECO:0000313" key="3">
    <source>
        <dbReference type="Proteomes" id="UP000181980"/>
    </source>
</evidence>
<organism evidence="2 3">
    <name type="scientific">Jiangella alba</name>
    <dbReference type="NCBI Taxonomy" id="561176"/>
    <lineage>
        <taxon>Bacteria</taxon>
        <taxon>Bacillati</taxon>
        <taxon>Actinomycetota</taxon>
        <taxon>Actinomycetes</taxon>
        <taxon>Jiangellales</taxon>
        <taxon>Jiangellaceae</taxon>
        <taxon>Jiangella</taxon>
    </lineage>
</organism>
<dbReference type="GO" id="GO:0004029">
    <property type="term" value="F:aldehyde dehydrogenase (NAD+) activity"/>
    <property type="evidence" value="ECO:0007669"/>
    <property type="project" value="TreeGrafter"/>
</dbReference>
<gene>
    <name evidence="2" type="ORF">SAMN04488561_5274</name>
</gene>
<dbReference type="SUPFAM" id="SSF51735">
    <property type="entry name" value="NAD(P)-binding Rossmann-fold domains"/>
    <property type="match status" value="1"/>
</dbReference>
<dbReference type="RefSeq" id="WP_069108946.1">
    <property type="nucleotide sequence ID" value="NZ_FNUC01000004.1"/>
</dbReference>
<dbReference type="InterPro" id="IPR036291">
    <property type="entry name" value="NAD(P)-bd_dom_sf"/>
</dbReference>
<dbReference type="Pfam" id="PF01370">
    <property type="entry name" value="Epimerase"/>
    <property type="match status" value="1"/>
</dbReference>
<proteinExistence type="predicted"/>
<feature type="domain" description="NAD-dependent epimerase/dehydratase" evidence="1">
    <location>
        <begin position="3"/>
        <end position="236"/>
    </location>
</feature>
<reference evidence="3" key="1">
    <citation type="submission" date="2016-10" db="EMBL/GenBank/DDBJ databases">
        <authorList>
            <person name="Varghese N."/>
            <person name="Submissions S."/>
        </authorList>
    </citation>
    <scope>NUCLEOTIDE SEQUENCE [LARGE SCALE GENOMIC DNA]</scope>
    <source>
        <strain evidence="3">DSM 45237</strain>
    </source>
</reference>
<dbReference type="STRING" id="561176.SAMN04488561_5274"/>
<evidence type="ECO:0000313" key="2">
    <source>
        <dbReference type="EMBL" id="SEF16193.1"/>
    </source>
</evidence>
<dbReference type="InterPro" id="IPR001509">
    <property type="entry name" value="Epimerase_deHydtase"/>
</dbReference>